<evidence type="ECO:0000313" key="5">
    <source>
        <dbReference type="EMBL" id="EEU40506.1"/>
    </source>
</evidence>
<reference evidence="5 6" key="1">
    <citation type="journal article" date="2009" name="PLoS Genet.">
        <title>The genome of Nectria haematococca: contribution of supernumerary chromosomes to gene expansion.</title>
        <authorList>
            <person name="Coleman J.J."/>
            <person name="Rounsley S.D."/>
            <person name="Rodriguez-Carres M."/>
            <person name="Kuo A."/>
            <person name="Wasmann C.C."/>
            <person name="Grimwood J."/>
            <person name="Schmutz J."/>
            <person name="Taga M."/>
            <person name="White G.J."/>
            <person name="Zhou S."/>
            <person name="Schwartz D.C."/>
            <person name="Freitag M."/>
            <person name="Ma L.J."/>
            <person name="Danchin E.G."/>
            <person name="Henrissat B."/>
            <person name="Coutinho P.M."/>
            <person name="Nelson D.R."/>
            <person name="Straney D."/>
            <person name="Napoli C.A."/>
            <person name="Barker B.M."/>
            <person name="Gribskov M."/>
            <person name="Rep M."/>
            <person name="Kroken S."/>
            <person name="Molnar I."/>
            <person name="Rensing C."/>
            <person name="Kennell J.C."/>
            <person name="Zamora J."/>
            <person name="Farman M.L."/>
            <person name="Selker E.U."/>
            <person name="Salamov A."/>
            <person name="Shapiro H."/>
            <person name="Pangilinan J."/>
            <person name="Lindquist E."/>
            <person name="Lamers C."/>
            <person name="Grigoriev I.V."/>
            <person name="Geiser D.M."/>
            <person name="Covert S.F."/>
            <person name="Temporini E."/>
            <person name="Vanetten H.D."/>
        </authorList>
    </citation>
    <scope>NUCLEOTIDE SEQUENCE [LARGE SCALE GENOMIC DNA]</scope>
    <source>
        <strain evidence="6">ATCC MYA-4622 / CBS 123669 / FGSC 9596 / NRRL 45880 / 77-13-4</strain>
    </source>
</reference>
<dbReference type="SUPFAM" id="SSF54928">
    <property type="entry name" value="RNA-binding domain, RBD"/>
    <property type="match status" value="1"/>
</dbReference>
<dbReference type="VEuPathDB" id="FungiDB:NECHADRAFT_33691"/>
<dbReference type="InterPro" id="IPR000504">
    <property type="entry name" value="RRM_dom"/>
</dbReference>
<keyword evidence="6" id="KW-1185">Reference proteome</keyword>
<dbReference type="EMBL" id="GG698910">
    <property type="protein sequence ID" value="EEU40506.1"/>
    <property type="molecule type" value="Genomic_DNA"/>
</dbReference>
<evidence type="ECO:0000256" key="1">
    <source>
        <dbReference type="ARBA" id="ARBA00022884"/>
    </source>
</evidence>
<dbReference type="InterPro" id="IPR012677">
    <property type="entry name" value="Nucleotide-bd_a/b_plait_sf"/>
</dbReference>
<dbReference type="InParanoid" id="C7Z5E2"/>
<dbReference type="PANTHER" id="PTHR23003:SF51">
    <property type="entry name" value="SERINE-ARGININE PROTEIN 55"/>
    <property type="match status" value="1"/>
</dbReference>
<accession>C7Z5E2</accession>
<feature type="domain" description="RRM" evidence="4">
    <location>
        <begin position="101"/>
        <end position="175"/>
    </location>
</feature>
<evidence type="ECO:0000256" key="3">
    <source>
        <dbReference type="SAM" id="MobiDB-lite"/>
    </source>
</evidence>
<dbReference type="STRING" id="660122.C7Z5E2"/>
<dbReference type="RefSeq" id="XP_003046219.1">
    <property type="nucleotide sequence ID" value="XM_003046173.1"/>
</dbReference>
<evidence type="ECO:0000256" key="2">
    <source>
        <dbReference type="PROSITE-ProRule" id="PRU00176"/>
    </source>
</evidence>
<dbReference type="SMART" id="SM00360">
    <property type="entry name" value="RRM"/>
    <property type="match status" value="2"/>
</dbReference>
<proteinExistence type="predicted"/>
<dbReference type="eggNOG" id="KOG0106">
    <property type="taxonomic scope" value="Eukaryota"/>
</dbReference>
<feature type="compositionally biased region" description="Basic and acidic residues" evidence="3">
    <location>
        <begin position="81"/>
        <end position="93"/>
    </location>
</feature>
<dbReference type="Pfam" id="PF00076">
    <property type="entry name" value="RRM_1"/>
    <property type="match status" value="2"/>
</dbReference>
<dbReference type="KEGG" id="nhe:NECHADRAFT_33691"/>
<keyword evidence="1 2" id="KW-0694">RNA-binding</keyword>
<feature type="domain" description="RRM" evidence="4">
    <location>
        <begin position="8"/>
        <end position="78"/>
    </location>
</feature>
<dbReference type="GO" id="GO:0005634">
    <property type="term" value="C:nucleus"/>
    <property type="evidence" value="ECO:0007669"/>
    <property type="project" value="TreeGrafter"/>
</dbReference>
<sequence length="329" mass="36634">MTTEVSSTRLYLGNLPRNATKSDVEAHFATHGTGEITEVKLMNGFGFIEYKDPMDAQDVVPDGSNFMGERLTVQFAHGPRHREGGFGNHERAAPRPRRTPHRMQITGLPNDTSWQDLKDFARQSSLDVVYSETGRDSNGRGFVEFETAADLRTAVEKLDGREFKGQRNMLTRSRLSLTFPHAIVVDPALRDDDRTHLPWMTTNAVVLLAAIVLAATDTATVTEAHDETTMMTELAIDHHPADQWRTILLPLLAVATMTRTDATTLPPPTLMPMVGRRTTGLLETSLHERVDTPGRDIRVITNVVDATGKSISYNRLSRFVGGTVLNRRY</sequence>
<dbReference type="GO" id="GO:0005737">
    <property type="term" value="C:cytoplasm"/>
    <property type="evidence" value="ECO:0007669"/>
    <property type="project" value="TreeGrafter"/>
</dbReference>
<dbReference type="AlphaFoldDB" id="C7Z5E2"/>
<organism evidence="5 6">
    <name type="scientific">Fusarium vanettenii (strain ATCC MYA-4622 / CBS 123669 / FGSC 9596 / NRRL 45880 / 77-13-4)</name>
    <name type="common">Fusarium solani subsp. pisi</name>
    <dbReference type="NCBI Taxonomy" id="660122"/>
    <lineage>
        <taxon>Eukaryota</taxon>
        <taxon>Fungi</taxon>
        <taxon>Dikarya</taxon>
        <taxon>Ascomycota</taxon>
        <taxon>Pezizomycotina</taxon>
        <taxon>Sordariomycetes</taxon>
        <taxon>Hypocreomycetidae</taxon>
        <taxon>Hypocreales</taxon>
        <taxon>Nectriaceae</taxon>
        <taxon>Fusarium</taxon>
        <taxon>Fusarium solani species complex</taxon>
        <taxon>Fusarium vanettenii</taxon>
    </lineage>
</organism>
<dbReference type="Gene3D" id="3.30.70.330">
    <property type="match status" value="2"/>
</dbReference>
<protein>
    <recommendedName>
        <fullName evidence="4">RRM domain-containing protein</fullName>
    </recommendedName>
</protein>
<evidence type="ECO:0000259" key="4">
    <source>
        <dbReference type="PROSITE" id="PS50102"/>
    </source>
</evidence>
<dbReference type="GO" id="GO:0003729">
    <property type="term" value="F:mRNA binding"/>
    <property type="evidence" value="ECO:0007669"/>
    <property type="project" value="TreeGrafter"/>
</dbReference>
<name>C7Z5E2_FUSV7</name>
<dbReference type="InterPro" id="IPR035979">
    <property type="entry name" value="RBD_domain_sf"/>
</dbReference>
<dbReference type="PROSITE" id="PS50102">
    <property type="entry name" value="RRM"/>
    <property type="match status" value="2"/>
</dbReference>
<dbReference type="PANTHER" id="PTHR23003">
    <property type="entry name" value="RNA RECOGNITION MOTIF RRM DOMAIN CONTAINING PROTEIN"/>
    <property type="match status" value="1"/>
</dbReference>
<dbReference type="CDD" id="cd12339">
    <property type="entry name" value="RRM2_SRSF1_4_like"/>
    <property type="match status" value="1"/>
</dbReference>
<dbReference type="HOGENOM" id="CLU_068519_0_0_1"/>
<dbReference type="Proteomes" id="UP000005206">
    <property type="component" value="Chromosome 2"/>
</dbReference>
<feature type="region of interest" description="Disordered" evidence="3">
    <location>
        <begin position="78"/>
        <end position="109"/>
    </location>
</feature>
<evidence type="ECO:0000313" key="6">
    <source>
        <dbReference type="Proteomes" id="UP000005206"/>
    </source>
</evidence>
<dbReference type="InterPro" id="IPR050374">
    <property type="entry name" value="RRT5_SRSF_SR"/>
</dbReference>
<dbReference type="OrthoDB" id="1099063at2759"/>
<gene>
    <name evidence="5" type="ORF">NECHADRAFT_33691</name>
</gene>
<dbReference type="GeneID" id="9678325"/>